<gene>
    <name evidence="2" type="ORF">CBM2612_P0663</name>
    <name evidence="1" type="ORF">CBM2613_U10113</name>
</gene>
<evidence type="ECO:0008006" key="4">
    <source>
        <dbReference type="Google" id="ProtNLM"/>
    </source>
</evidence>
<organism evidence="1 3">
    <name type="scientific">Cupriavidus taiwanensis</name>
    <dbReference type="NCBI Taxonomy" id="164546"/>
    <lineage>
        <taxon>Bacteria</taxon>
        <taxon>Pseudomonadati</taxon>
        <taxon>Pseudomonadota</taxon>
        <taxon>Betaproteobacteria</taxon>
        <taxon>Burkholderiales</taxon>
        <taxon>Burkholderiaceae</taxon>
        <taxon>Cupriavidus</taxon>
    </lineage>
</organism>
<evidence type="ECO:0000313" key="3">
    <source>
        <dbReference type="Proteomes" id="UP000256952"/>
    </source>
</evidence>
<dbReference type="EMBL" id="LT984809">
    <property type="protein sequence ID" value="SPD49318.1"/>
    <property type="molecule type" value="Genomic_DNA"/>
</dbReference>
<dbReference type="RefSeq" id="WP_159373717.1">
    <property type="nucleotide sequence ID" value="NZ_LT984809.1"/>
</dbReference>
<reference evidence="1" key="2">
    <citation type="submission" date="2018-01" db="EMBL/GenBank/DDBJ databases">
        <authorList>
            <person name="Clerissi C."/>
        </authorList>
    </citation>
    <scope>NUCLEOTIDE SEQUENCE</scope>
    <source>
        <strain evidence="1">Cupriavidus taiwanensis STM 8556</strain>
    </source>
</reference>
<proteinExistence type="predicted"/>
<dbReference type="AlphaFoldDB" id="A0A375EFU1"/>
<geneLocation type="plasmid" evidence="2">
    <name>I</name>
</geneLocation>
<dbReference type="EMBL" id="OFTH01000052">
    <property type="protein sequence ID" value="SOZ75211.1"/>
    <property type="molecule type" value="Genomic_DNA"/>
</dbReference>
<keyword evidence="2" id="KW-0614">Plasmid</keyword>
<protein>
    <recommendedName>
        <fullName evidence="4">Lipoprotein</fullName>
    </recommendedName>
</protein>
<evidence type="ECO:0000313" key="2">
    <source>
        <dbReference type="EMBL" id="SPD49318.1"/>
    </source>
</evidence>
<name>A0A375EFU1_9BURK</name>
<dbReference type="Proteomes" id="UP000256952">
    <property type="component" value="Unassembled WGS sequence"/>
</dbReference>
<evidence type="ECO:0000313" key="1">
    <source>
        <dbReference type="EMBL" id="SOZ75211.1"/>
    </source>
</evidence>
<sequence>MRNFALLIFSFLIGGCATVPSLRVFSAPEHACNNDPALCRMVVTAEQVCALGENNMDSRKPDSIVMRFDLTADPAMDNAVSSWYRGTDNFTYKTAYDMTQARGPLGSQGPLGAFGPLSYIGPLRLRGQSTQPTAPDKSYYNNWCPVPDSEDDDKCVYGSHGPLGSSYSAGLGCPLGFGCSIDLDFPADVRAPLNPTGYFKDMYHLQEKNTWWGNYTHNLDSAGVWGIQGPLGPTGALGALGPLGPLGISVQAGMTTTSDGVYKVGSETVRQTQPVRYSHDATVFRTYELFEMYSKSYAQTMGTSCPVCEVNDTSFGVDSSKQGVAVSGDEYLFTANHDQFVSINVVPINAFNDYGLELYLFKDGGENYTLLASSKSNGGINLSFWWPYWKIGDGLMDFIVMRVKPGEMFRIRVIQQQLQEPSFPGYYLFTTGSGLAETTNGLTNMNPDIWGPRLQQDGTKRFNISGAHQQWEAWEGVGEGR</sequence>
<reference evidence="2 3" key="1">
    <citation type="submission" date="2018-01" db="EMBL/GenBank/DDBJ databases">
        <authorList>
            <person name="Gaut B.S."/>
            <person name="Morton B.R."/>
            <person name="Clegg M.T."/>
            <person name="Duvall M.R."/>
        </authorList>
    </citation>
    <scope>NUCLEOTIDE SEQUENCE [LARGE SCALE GENOMIC DNA]</scope>
    <source>
        <strain evidence="2">Cupriavidus taiwanensis STM 8555</strain>
        <plasmid evidence="2">I</plasmid>
    </source>
</reference>
<dbReference type="PROSITE" id="PS51257">
    <property type="entry name" value="PROKAR_LIPOPROTEIN"/>
    <property type="match status" value="1"/>
</dbReference>
<accession>A0A375EFU1</accession>